<sequence>MGGVLQFGFLADRRKPTAQQPGSPTLRRFDFRRSVTKVGGDLRLEFLADRRKPTGQQLGSPTLRRFDFRRSVTKVVGDLRLRFLADRRKPTGQQLGSPKRVPLFLLAFFCCCAASQVVNAQKTIPEDPWARFHFEGNQAFSDAALRKALIADPTFLLATHPLGSSDELEGVIRNGLVYGYRRKGFPSPIISVTSQADPPLTTIRIDEGARMLCGKIRIQGGVTLDPERLIERLTKRFPKPNTFPAFVEAGGEIRQRWVNEKGKTVPLVDPVWEPGTPVSLDTETELHAAVVRGIADLGYSSAIVFTRVELNEETHSASLVIEIAEEGSKDKAESIECIGYQVNTPEQIAQAIGWHPNDEIDRSKIEEWTKQLWLSGRFSDQSVRFLRNKEGSGYLVVKVTEVPKMPSLGQSLSESAEVFRRAGNWIGGSQERHDDLVFTFVDDHRRLRWIQSSKGSLLQYFSSSEPNESIPRWSILFDDEQLVLDHQANPLHWSAGIAGADFHVHAQTGILADGKSEDGFARLNFTGNWKTGRNEGQSLFQHAFAVSPADWLAFAYKPGLEQKIVDGVLIAEHPKQRCRIDVATGRVLQWDSDRGGVYFQKGLYEKERTVLLDAVAEKQNAYQAKHPLTSLAQFLCAAPIWNDIHEAIRDGEPVVEEASDAQRRAVQKLLAAGLLEPLDLWIGKQEQGRGEERFFVPSNDLGPKSPFGMGIQLVARASLEYGPQIFPEGEWPLKVLRESALVGLGKPRYFKPVLKGLLEDPKIGPLCLGSVAGLLAHIDSNLASQLARQALLRVDQEHFASDLTGLLAGPGGNWFKEMLSALEGLEEEEWDALSSGVLKNFPRGQALLQRIREQLIKQDSHIDKAIYQVIEPDLRSALQGMVKPT</sequence>
<proteinExistence type="predicted"/>
<keyword evidence="2" id="KW-1185">Reference proteome</keyword>
<evidence type="ECO:0000313" key="1">
    <source>
        <dbReference type="EMBL" id="QDS95843.1"/>
    </source>
</evidence>
<accession>A0A517MLT9</accession>
<reference evidence="1 2" key="1">
    <citation type="submission" date="2019-02" db="EMBL/GenBank/DDBJ databases">
        <title>Deep-cultivation of Planctomycetes and their phenomic and genomic characterization uncovers novel biology.</title>
        <authorList>
            <person name="Wiegand S."/>
            <person name="Jogler M."/>
            <person name="Boedeker C."/>
            <person name="Pinto D."/>
            <person name="Vollmers J."/>
            <person name="Rivas-Marin E."/>
            <person name="Kohn T."/>
            <person name="Peeters S.H."/>
            <person name="Heuer A."/>
            <person name="Rast P."/>
            <person name="Oberbeckmann S."/>
            <person name="Bunk B."/>
            <person name="Jeske O."/>
            <person name="Meyerdierks A."/>
            <person name="Storesund J.E."/>
            <person name="Kallscheuer N."/>
            <person name="Luecker S."/>
            <person name="Lage O.M."/>
            <person name="Pohl T."/>
            <person name="Merkel B.J."/>
            <person name="Hornburger P."/>
            <person name="Mueller R.-W."/>
            <person name="Bruemmer F."/>
            <person name="Labrenz M."/>
            <person name="Spormann A.M."/>
            <person name="Op den Camp H."/>
            <person name="Overmann J."/>
            <person name="Amann R."/>
            <person name="Jetten M.S.M."/>
            <person name="Mascher T."/>
            <person name="Medema M.H."/>
            <person name="Devos D.P."/>
            <person name="Kaster A.-K."/>
            <person name="Ovreas L."/>
            <person name="Rohde M."/>
            <person name="Galperin M.Y."/>
            <person name="Jogler C."/>
        </authorList>
    </citation>
    <scope>NUCLEOTIDE SEQUENCE [LARGE SCALE GENOMIC DNA]</scope>
    <source>
        <strain evidence="1 2">FF011L</strain>
    </source>
</reference>
<protein>
    <submittedName>
        <fullName evidence="1">Outer membrane protein assembly factor BamA</fullName>
    </submittedName>
</protein>
<evidence type="ECO:0000313" key="2">
    <source>
        <dbReference type="Proteomes" id="UP000320672"/>
    </source>
</evidence>
<name>A0A517MLT9_9BACT</name>
<dbReference type="Proteomes" id="UP000320672">
    <property type="component" value="Chromosome"/>
</dbReference>
<dbReference type="Gene3D" id="3.10.20.310">
    <property type="entry name" value="membrane protein fhac"/>
    <property type="match status" value="1"/>
</dbReference>
<gene>
    <name evidence="1" type="primary">bamA</name>
    <name evidence="1" type="ORF">FF011L_46440</name>
</gene>
<dbReference type="EMBL" id="CP036262">
    <property type="protein sequence ID" value="QDS95843.1"/>
    <property type="molecule type" value="Genomic_DNA"/>
</dbReference>
<dbReference type="AlphaFoldDB" id="A0A517MLT9"/>
<dbReference type="KEGG" id="rml:FF011L_46440"/>
<organism evidence="1 2">
    <name type="scientific">Roseimaritima multifibrata</name>
    <dbReference type="NCBI Taxonomy" id="1930274"/>
    <lineage>
        <taxon>Bacteria</taxon>
        <taxon>Pseudomonadati</taxon>
        <taxon>Planctomycetota</taxon>
        <taxon>Planctomycetia</taxon>
        <taxon>Pirellulales</taxon>
        <taxon>Pirellulaceae</taxon>
        <taxon>Roseimaritima</taxon>
    </lineage>
</organism>